<evidence type="ECO:0000313" key="1">
    <source>
        <dbReference type="EMBL" id="MFD1045352.1"/>
    </source>
</evidence>
<feature type="non-terminal residue" evidence="1">
    <location>
        <position position="1"/>
    </location>
</feature>
<keyword evidence="2" id="KW-1185">Reference proteome</keyword>
<evidence type="ECO:0000313" key="2">
    <source>
        <dbReference type="Proteomes" id="UP001597045"/>
    </source>
</evidence>
<organism evidence="1 2">
    <name type="scientific">Kibdelosporangium lantanae</name>
    <dbReference type="NCBI Taxonomy" id="1497396"/>
    <lineage>
        <taxon>Bacteria</taxon>
        <taxon>Bacillati</taxon>
        <taxon>Actinomycetota</taxon>
        <taxon>Actinomycetes</taxon>
        <taxon>Pseudonocardiales</taxon>
        <taxon>Pseudonocardiaceae</taxon>
        <taxon>Kibdelosporangium</taxon>
    </lineage>
</organism>
<proteinExistence type="predicted"/>
<gene>
    <name evidence="1" type="ORF">ACFQ1S_07010</name>
</gene>
<dbReference type="EMBL" id="JBHTIS010000272">
    <property type="protein sequence ID" value="MFD1045352.1"/>
    <property type="molecule type" value="Genomic_DNA"/>
</dbReference>
<protein>
    <submittedName>
        <fullName evidence="1">Uncharacterized protein</fullName>
    </submittedName>
</protein>
<sequence length="84" mass="9379">SSPDLTKPGWLGAGADGEPFHCGTYYPPEPRGGMPSFKQLLAALVEIPLLEKWTRDVCAFEFMEGTSDIQRQHVARAYLKGRRQ</sequence>
<reference evidence="2" key="1">
    <citation type="journal article" date="2019" name="Int. J. Syst. Evol. Microbiol.">
        <title>The Global Catalogue of Microorganisms (GCM) 10K type strain sequencing project: providing services to taxonomists for standard genome sequencing and annotation.</title>
        <authorList>
            <consortium name="The Broad Institute Genomics Platform"/>
            <consortium name="The Broad Institute Genome Sequencing Center for Infectious Disease"/>
            <person name="Wu L."/>
            <person name="Ma J."/>
        </authorList>
    </citation>
    <scope>NUCLEOTIDE SEQUENCE [LARGE SCALE GENOMIC DNA]</scope>
    <source>
        <strain evidence="2">JCM 31486</strain>
    </source>
</reference>
<comment type="caution">
    <text evidence="1">The sequence shown here is derived from an EMBL/GenBank/DDBJ whole genome shotgun (WGS) entry which is preliminary data.</text>
</comment>
<dbReference type="SUPFAM" id="SSF47203">
    <property type="entry name" value="Acyl-CoA dehydrogenase C-terminal domain-like"/>
    <property type="match status" value="1"/>
</dbReference>
<name>A0ABW3M5Z6_9PSEU</name>
<dbReference type="Gene3D" id="1.20.140.10">
    <property type="entry name" value="Butyryl-CoA Dehydrogenase, subunit A, domain 3"/>
    <property type="match status" value="1"/>
</dbReference>
<dbReference type="Proteomes" id="UP001597045">
    <property type="component" value="Unassembled WGS sequence"/>
</dbReference>
<dbReference type="InterPro" id="IPR036250">
    <property type="entry name" value="AcylCo_DH-like_C"/>
</dbReference>
<accession>A0ABW3M5Z6</accession>